<protein>
    <submittedName>
        <fullName evidence="2">Transmembrane protein, putative</fullName>
    </submittedName>
</protein>
<reference evidence="3" key="3">
    <citation type="submission" date="2015-04" db="UniProtKB">
        <authorList>
            <consortium name="EnsemblPlants"/>
        </authorList>
    </citation>
    <scope>IDENTIFICATION</scope>
    <source>
        <strain evidence="3">cv. Jemalong A17</strain>
    </source>
</reference>
<dbReference type="Proteomes" id="UP000002051">
    <property type="component" value="Chromosome 5"/>
</dbReference>
<evidence type="ECO:0000313" key="2">
    <source>
        <dbReference type="EMBL" id="AES96425.2"/>
    </source>
</evidence>
<dbReference type="HOGENOM" id="CLU_1318365_0_0_1"/>
<evidence type="ECO:0000313" key="3">
    <source>
        <dbReference type="EnsemblPlants" id="AES96425"/>
    </source>
</evidence>
<feature type="transmembrane region" description="Helical" evidence="1">
    <location>
        <begin position="72"/>
        <end position="89"/>
    </location>
</feature>
<reference evidence="2 4" key="2">
    <citation type="journal article" date="2014" name="BMC Genomics">
        <title>An improved genome release (version Mt4.0) for the model legume Medicago truncatula.</title>
        <authorList>
            <person name="Tang H."/>
            <person name="Krishnakumar V."/>
            <person name="Bidwell S."/>
            <person name="Rosen B."/>
            <person name="Chan A."/>
            <person name="Zhou S."/>
            <person name="Gentzbittel L."/>
            <person name="Childs K.L."/>
            <person name="Yandell M."/>
            <person name="Gundlach H."/>
            <person name="Mayer K.F."/>
            <person name="Schwartz D.C."/>
            <person name="Town C.D."/>
        </authorList>
    </citation>
    <scope>GENOME REANNOTATION</scope>
    <source>
        <strain evidence="2">A17</strain>
        <strain evidence="3 4">cv. Jemalong A17</strain>
    </source>
</reference>
<dbReference type="AlphaFoldDB" id="G7K6Z3"/>
<feature type="non-terminal residue" evidence="2">
    <location>
        <position position="1"/>
    </location>
</feature>
<accession>A0A0C3XHE0</accession>
<name>G7K6Z3_MEDTR</name>
<proteinExistence type="predicted"/>
<accession>G7K6Z3</accession>
<gene>
    <name evidence="2" type="ordered locus">MTR_5g037030</name>
</gene>
<keyword evidence="4" id="KW-1185">Reference proteome</keyword>
<organism evidence="2 4">
    <name type="scientific">Medicago truncatula</name>
    <name type="common">Barrel medic</name>
    <name type="synonym">Medicago tribuloides</name>
    <dbReference type="NCBI Taxonomy" id="3880"/>
    <lineage>
        <taxon>Eukaryota</taxon>
        <taxon>Viridiplantae</taxon>
        <taxon>Streptophyta</taxon>
        <taxon>Embryophyta</taxon>
        <taxon>Tracheophyta</taxon>
        <taxon>Spermatophyta</taxon>
        <taxon>Magnoliopsida</taxon>
        <taxon>eudicotyledons</taxon>
        <taxon>Gunneridae</taxon>
        <taxon>Pentapetalae</taxon>
        <taxon>rosids</taxon>
        <taxon>fabids</taxon>
        <taxon>Fabales</taxon>
        <taxon>Fabaceae</taxon>
        <taxon>Papilionoideae</taxon>
        <taxon>50 kb inversion clade</taxon>
        <taxon>NPAAA clade</taxon>
        <taxon>Hologalegina</taxon>
        <taxon>IRL clade</taxon>
        <taxon>Trifolieae</taxon>
        <taxon>Medicago</taxon>
    </lineage>
</organism>
<dbReference type="PaxDb" id="3880-AES96425"/>
<sequence>MDFIGRLEKAKGLYTILVVVDWLAKYSYFIGLSHHPFIANDIAVMFHLRVLFSPIVLESPVFLLLRKSWKDLFLMAGTQLVFIIVNGLAEDRDAQLAKRRRIYSRHDSALEFEVGVESPRRTIGKLENLIKWFHLLDGKYTWQQNADYSWSVFQLVNWKEERLQKGLERGLVVKKEKQKQAGLGDHEISFYSFLCSLFGVRRVGFFWEA</sequence>
<evidence type="ECO:0000256" key="1">
    <source>
        <dbReference type="SAM" id="Phobius"/>
    </source>
</evidence>
<feature type="transmembrane region" description="Helical" evidence="1">
    <location>
        <begin position="12"/>
        <end position="30"/>
    </location>
</feature>
<keyword evidence="1" id="KW-1133">Transmembrane helix</keyword>
<dbReference type="EMBL" id="CM001221">
    <property type="protein sequence ID" value="AES96425.2"/>
    <property type="molecule type" value="Genomic_DNA"/>
</dbReference>
<evidence type="ECO:0000313" key="4">
    <source>
        <dbReference type="Proteomes" id="UP000002051"/>
    </source>
</evidence>
<keyword evidence="1 2" id="KW-0812">Transmembrane</keyword>
<reference evidence="2 4" key="1">
    <citation type="journal article" date="2011" name="Nature">
        <title>The Medicago genome provides insight into the evolution of rhizobial symbioses.</title>
        <authorList>
            <person name="Young N.D."/>
            <person name="Debelle F."/>
            <person name="Oldroyd G.E."/>
            <person name="Geurts R."/>
            <person name="Cannon S.B."/>
            <person name="Udvardi M.K."/>
            <person name="Benedito V.A."/>
            <person name="Mayer K.F."/>
            <person name="Gouzy J."/>
            <person name="Schoof H."/>
            <person name="Van de Peer Y."/>
            <person name="Proost S."/>
            <person name="Cook D.R."/>
            <person name="Meyers B.C."/>
            <person name="Spannagl M."/>
            <person name="Cheung F."/>
            <person name="De Mita S."/>
            <person name="Krishnakumar V."/>
            <person name="Gundlach H."/>
            <person name="Zhou S."/>
            <person name="Mudge J."/>
            <person name="Bharti A.K."/>
            <person name="Murray J.D."/>
            <person name="Naoumkina M.A."/>
            <person name="Rosen B."/>
            <person name="Silverstein K.A."/>
            <person name="Tang H."/>
            <person name="Rombauts S."/>
            <person name="Zhao P.X."/>
            <person name="Zhou P."/>
            <person name="Barbe V."/>
            <person name="Bardou P."/>
            <person name="Bechner M."/>
            <person name="Bellec A."/>
            <person name="Berger A."/>
            <person name="Berges H."/>
            <person name="Bidwell S."/>
            <person name="Bisseling T."/>
            <person name="Choisne N."/>
            <person name="Couloux A."/>
            <person name="Denny R."/>
            <person name="Deshpande S."/>
            <person name="Dai X."/>
            <person name="Doyle J.J."/>
            <person name="Dudez A.M."/>
            <person name="Farmer A.D."/>
            <person name="Fouteau S."/>
            <person name="Franken C."/>
            <person name="Gibelin C."/>
            <person name="Gish J."/>
            <person name="Goldstein S."/>
            <person name="Gonzalez A.J."/>
            <person name="Green P.J."/>
            <person name="Hallab A."/>
            <person name="Hartog M."/>
            <person name="Hua A."/>
            <person name="Humphray S.J."/>
            <person name="Jeong D.H."/>
            <person name="Jing Y."/>
            <person name="Jocker A."/>
            <person name="Kenton S.M."/>
            <person name="Kim D.J."/>
            <person name="Klee K."/>
            <person name="Lai H."/>
            <person name="Lang C."/>
            <person name="Lin S."/>
            <person name="Macmil S.L."/>
            <person name="Magdelenat G."/>
            <person name="Matthews L."/>
            <person name="McCorrison J."/>
            <person name="Monaghan E.L."/>
            <person name="Mun J.H."/>
            <person name="Najar F.Z."/>
            <person name="Nicholson C."/>
            <person name="Noirot C."/>
            <person name="O'Bleness M."/>
            <person name="Paule C.R."/>
            <person name="Poulain J."/>
            <person name="Prion F."/>
            <person name="Qin B."/>
            <person name="Qu C."/>
            <person name="Retzel E.F."/>
            <person name="Riddle C."/>
            <person name="Sallet E."/>
            <person name="Samain S."/>
            <person name="Samson N."/>
            <person name="Sanders I."/>
            <person name="Saurat O."/>
            <person name="Scarpelli C."/>
            <person name="Schiex T."/>
            <person name="Segurens B."/>
            <person name="Severin A.J."/>
            <person name="Sherrier D.J."/>
            <person name="Shi R."/>
            <person name="Sims S."/>
            <person name="Singer S.R."/>
            <person name="Sinharoy S."/>
            <person name="Sterck L."/>
            <person name="Viollet A."/>
            <person name="Wang B.B."/>
            <person name="Wang K."/>
            <person name="Wang M."/>
            <person name="Wang X."/>
            <person name="Warfsmann J."/>
            <person name="Weissenbach J."/>
            <person name="White D.D."/>
            <person name="White J.D."/>
            <person name="Wiley G.B."/>
            <person name="Wincker P."/>
            <person name="Xing Y."/>
            <person name="Yang L."/>
            <person name="Yao Z."/>
            <person name="Ying F."/>
            <person name="Zhai J."/>
            <person name="Zhou L."/>
            <person name="Zuber A."/>
            <person name="Denarie J."/>
            <person name="Dixon R.A."/>
            <person name="May G.D."/>
            <person name="Schwartz D.C."/>
            <person name="Rogers J."/>
            <person name="Quetier F."/>
            <person name="Town C.D."/>
            <person name="Roe B.A."/>
        </authorList>
    </citation>
    <scope>NUCLEOTIDE SEQUENCE [LARGE SCALE GENOMIC DNA]</scope>
    <source>
        <strain evidence="2">A17</strain>
        <strain evidence="3 4">cv. Jemalong A17</strain>
    </source>
</reference>
<keyword evidence="1" id="KW-0472">Membrane</keyword>
<dbReference type="EnsemblPlants" id="AES96425">
    <property type="protein sequence ID" value="AES96425"/>
    <property type="gene ID" value="MTR_5g037030"/>
</dbReference>